<organism evidence="3 4">
    <name type="scientific">Rathayibacter rubneri</name>
    <dbReference type="NCBI Taxonomy" id="2950106"/>
    <lineage>
        <taxon>Bacteria</taxon>
        <taxon>Bacillati</taxon>
        <taxon>Actinomycetota</taxon>
        <taxon>Actinomycetes</taxon>
        <taxon>Micrococcales</taxon>
        <taxon>Microbacteriaceae</taxon>
        <taxon>Rathayibacter</taxon>
    </lineage>
</organism>
<reference evidence="3" key="1">
    <citation type="submission" date="2022-06" db="EMBL/GenBank/DDBJ databases">
        <title>Whole genome shotgun sequencing (WGS) of Rathayibacter sp. ZW T2_19, isolated from stored onions (Allium cepa).</title>
        <authorList>
            <person name="Stoll D.A."/>
            <person name="Huch M."/>
        </authorList>
    </citation>
    <scope>NUCLEOTIDE SEQUENCE</scope>
    <source>
        <strain evidence="3">ZW T2_19</strain>
    </source>
</reference>
<sequence>MTAVLREARTAAPAHSFLRDNSLTLVFAGLFLLSLAGQSVAGLLSYRQELQAAGLEPVDWLRYVTSSSFAGDVAENWQSEYLQFFLYIAATVWFVQRGSSESKKVSERGPGTDEEQRVGEHAEESSPGPAKAPPGLRRWVYSHSLLLVMGAIFLGSWFAQSVTGAVAYSEQQLMDLSAPVSWAEYLVSSDFWNRTLQNWQSEFLAVGSMAALSVYLRERGSPESKAVGAPHAETGGAE</sequence>
<feature type="transmembrane region" description="Helical" evidence="2">
    <location>
        <begin position="139"/>
        <end position="159"/>
    </location>
</feature>
<feature type="transmembrane region" description="Helical" evidence="2">
    <location>
        <begin position="25"/>
        <end position="46"/>
    </location>
</feature>
<feature type="compositionally biased region" description="Basic and acidic residues" evidence="1">
    <location>
        <begin position="103"/>
        <end position="124"/>
    </location>
</feature>
<dbReference type="EMBL" id="JAMRYM010000044">
    <property type="protein sequence ID" value="MCM6762971.1"/>
    <property type="molecule type" value="Genomic_DNA"/>
</dbReference>
<proteinExistence type="predicted"/>
<comment type="caution">
    <text evidence="3">The sequence shown here is derived from an EMBL/GenBank/DDBJ whole genome shotgun (WGS) entry which is preliminary data.</text>
</comment>
<keyword evidence="2" id="KW-1133">Transmembrane helix</keyword>
<dbReference type="RefSeq" id="WP_251945730.1">
    <property type="nucleotide sequence ID" value="NZ_JAMRYM010000044.1"/>
</dbReference>
<accession>A0A9X2ISR7</accession>
<feature type="region of interest" description="Disordered" evidence="1">
    <location>
        <begin position="103"/>
        <end position="132"/>
    </location>
</feature>
<dbReference type="AlphaFoldDB" id="A0A9X2ISR7"/>
<dbReference type="Proteomes" id="UP001155240">
    <property type="component" value="Unassembled WGS sequence"/>
</dbReference>
<protein>
    <submittedName>
        <fullName evidence="3">Uncharacterized protein</fullName>
    </submittedName>
</protein>
<gene>
    <name evidence="3" type="ORF">NB037_11135</name>
</gene>
<keyword evidence="2" id="KW-0812">Transmembrane</keyword>
<name>A0A9X2ISR7_9MICO</name>
<dbReference type="Pfam" id="PF20554">
    <property type="entry name" value="DUF6766"/>
    <property type="match status" value="1"/>
</dbReference>
<evidence type="ECO:0000256" key="1">
    <source>
        <dbReference type="SAM" id="MobiDB-lite"/>
    </source>
</evidence>
<evidence type="ECO:0000256" key="2">
    <source>
        <dbReference type="SAM" id="Phobius"/>
    </source>
</evidence>
<evidence type="ECO:0000313" key="3">
    <source>
        <dbReference type="EMBL" id="MCM6762971.1"/>
    </source>
</evidence>
<keyword evidence="4" id="KW-1185">Reference proteome</keyword>
<dbReference type="InterPro" id="IPR046657">
    <property type="entry name" value="DUF6766"/>
</dbReference>
<evidence type="ECO:0000313" key="4">
    <source>
        <dbReference type="Proteomes" id="UP001155240"/>
    </source>
</evidence>
<keyword evidence="2" id="KW-0472">Membrane</keyword>